<sequence>MTKRLFIIGNGFDISHKLKTSYDDFEQWVSNRDKELYSNISFMMKEHNKFVRKAKDKLKWADFEKSFHEIIQGDWGQNFIEESIQEYLSDSGDPNFSDSDWGALVYELEEQLVSLSEVKTLFKEWIISIIEPNIKKHSPKYVFNKEDMFFSFNYTTTLETIYKIEESNIYHVHGDYQNVIVGHNGTFVDNFSKEYNSENDSIMVSDAIDSISTLHADLSKDVDKQINKLKESIFFSGLKSVNKIYVLGHGYGEYDYPYYEIISKEVTNECVWNFYPHKPEDKKNLYKLLKKLPNIKYQVFDSTLEVFD</sequence>
<protein>
    <recommendedName>
        <fullName evidence="3">Phage abortive infection protein</fullName>
    </recommendedName>
</protein>
<dbReference type="OrthoDB" id="9810135at2"/>
<dbReference type="RefSeq" id="WP_077152036.1">
    <property type="nucleotide sequence ID" value="NZ_CABMMO010000017.1"/>
</dbReference>
<reference evidence="1 2" key="1">
    <citation type="submission" date="2016-12" db="EMBL/GenBank/DDBJ databases">
        <authorList>
            <person name="Song W.-J."/>
            <person name="Kurnit D.M."/>
        </authorList>
    </citation>
    <scope>NUCLEOTIDE SEQUENCE [LARGE SCALE GENOMIC DNA]</scope>
    <source>
        <strain evidence="1 2">CGB1038-1_S1</strain>
    </source>
</reference>
<evidence type="ECO:0000313" key="1">
    <source>
        <dbReference type="EMBL" id="ONN40996.1"/>
    </source>
</evidence>
<dbReference type="AlphaFoldDB" id="A0A1V2UCH4"/>
<accession>A0A1V2UCH4</accession>
<evidence type="ECO:0008006" key="3">
    <source>
        <dbReference type="Google" id="ProtNLM"/>
    </source>
</evidence>
<proteinExistence type="predicted"/>
<dbReference type="EMBL" id="MSTR01000017">
    <property type="protein sequence ID" value="ONN40996.1"/>
    <property type="molecule type" value="Genomic_DNA"/>
</dbReference>
<dbReference type="InterPro" id="IPR025935">
    <property type="entry name" value="AbiH"/>
</dbReference>
<comment type="caution">
    <text evidence="1">The sequence shown here is derived from an EMBL/GenBank/DDBJ whole genome shotgun (WGS) entry which is preliminary data.</text>
</comment>
<dbReference type="Pfam" id="PF14253">
    <property type="entry name" value="AbiH"/>
    <property type="match status" value="1"/>
</dbReference>
<organism evidence="1 2">
    <name type="scientific">Enterococcus mundtii</name>
    <dbReference type="NCBI Taxonomy" id="53346"/>
    <lineage>
        <taxon>Bacteria</taxon>
        <taxon>Bacillati</taxon>
        <taxon>Bacillota</taxon>
        <taxon>Bacilli</taxon>
        <taxon>Lactobacillales</taxon>
        <taxon>Enterococcaceae</taxon>
        <taxon>Enterococcus</taxon>
    </lineage>
</organism>
<evidence type="ECO:0000313" key="2">
    <source>
        <dbReference type="Proteomes" id="UP000189299"/>
    </source>
</evidence>
<gene>
    <name evidence="1" type="ORF">BTN92_14200</name>
</gene>
<dbReference type="Proteomes" id="UP000189299">
    <property type="component" value="Unassembled WGS sequence"/>
</dbReference>
<name>A0A1V2UCH4_ENTMU</name>